<evidence type="ECO:0000313" key="3">
    <source>
        <dbReference type="EMBL" id="CAH0372825.1"/>
    </source>
</evidence>
<feature type="signal peptide" evidence="1">
    <location>
        <begin position="1"/>
        <end position="20"/>
    </location>
</feature>
<dbReference type="Proteomes" id="UP000789595">
    <property type="component" value="Unassembled WGS sequence"/>
</dbReference>
<comment type="caution">
    <text evidence="3">The sequence shown here is derived from an EMBL/GenBank/DDBJ whole genome shotgun (WGS) entry which is preliminary data.</text>
</comment>
<dbReference type="CDD" id="cd22997">
    <property type="entry name" value="GT_LH"/>
    <property type="match status" value="1"/>
</dbReference>
<dbReference type="EMBL" id="CAKKNE010000003">
    <property type="protein sequence ID" value="CAH0372825.1"/>
    <property type="molecule type" value="Genomic_DNA"/>
</dbReference>
<evidence type="ECO:0000259" key="2">
    <source>
        <dbReference type="Pfam" id="PF25342"/>
    </source>
</evidence>
<accession>A0A8J2WLF9</accession>
<evidence type="ECO:0000313" key="4">
    <source>
        <dbReference type="Proteomes" id="UP000789595"/>
    </source>
</evidence>
<dbReference type="Pfam" id="PF25342">
    <property type="entry name" value="GT_PLOD"/>
    <property type="match status" value="1"/>
</dbReference>
<keyword evidence="1" id="KW-0732">Signal</keyword>
<sequence length="345" mass="37514">MTHRTDLIWWILVIRGDVAAQCLARDALELVTVADSAPPGLCALGSSAVRHGYRLTILGANRSAYHDLLESKPRMLLNFLRRDASLNNVVAFVDGFDVLAQRGPGAALAGWAHVGSPDILFGSESYCFPFRRGRTPSLYCRRTVQTLRVGDKLVCLGKARRLYAELGVDVVRHCVKLAGTAPEESIFLPKPGERIIFPFLNSGLYLGRRGPLVKLLEAYLETYAQSPALAGLTDQAVFHELAATNPALATDREGHVFLNACCPRGALRRGLAAWNASAEAYDLPAARAAPAFLHWNGNVGEEDPTRTMLMSAHARVRAPRACPGVVRVLGAQGVAEDYHRHCDLA</sequence>
<organism evidence="3 4">
    <name type="scientific">Pelagomonas calceolata</name>
    <dbReference type="NCBI Taxonomy" id="35677"/>
    <lineage>
        <taxon>Eukaryota</taxon>
        <taxon>Sar</taxon>
        <taxon>Stramenopiles</taxon>
        <taxon>Ochrophyta</taxon>
        <taxon>Pelagophyceae</taxon>
        <taxon>Pelagomonadales</taxon>
        <taxon>Pelagomonadaceae</taxon>
        <taxon>Pelagomonas</taxon>
    </lineage>
</organism>
<evidence type="ECO:0000256" key="1">
    <source>
        <dbReference type="SAM" id="SignalP"/>
    </source>
</evidence>
<dbReference type="InterPro" id="IPR057589">
    <property type="entry name" value="GT_PLOD"/>
</dbReference>
<gene>
    <name evidence="3" type="ORF">PECAL_3P28740</name>
</gene>
<dbReference type="AlphaFoldDB" id="A0A8J2WLF9"/>
<name>A0A8J2WLF9_9STRA</name>
<proteinExistence type="predicted"/>
<feature type="chain" id="PRO_5035210253" description="PLOD1-3-like GT domain-containing protein" evidence="1">
    <location>
        <begin position="21"/>
        <end position="345"/>
    </location>
</feature>
<keyword evidence="4" id="KW-1185">Reference proteome</keyword>
<reference evidence="3" key="1">
    <citation type="submission" date="2021-11" db="EMBL/GenBank/DDBJ databases">
        <authorList>
            <consortium name="Genoscope - CEA"/>
            <person name="William W."/>
        </authorList>
    </citation>
    <scope>NUCLEOTIDE SEQUENCE</scope>
</reference>
<feature type="domain" description="PLOD1-3-like GT" evidence="2">
    <location>
        <begin position="26"/>
        <end position="130"/>
    </location>
</feature>
<protein>
    <recommendedName>
        <fullName evidence="2">PLOD1-3-like GT domain-containing protein</fullName>
    </recommendedName>
</protein>